<dbReference type="Gene3D" id="3.30.390.50">
    <property type="entry name" value="CO dehydrogenase flavoprotein, C-terminal domain"/>
    <property type="match status" value="1"/>
</dbReference>
<accession>A0A0F9YLF8</accession>
<evidence type="ECO:0000313" key="2">
    <source>
        <dbReference type="EMBL" id="KKO05449.1"/>
    </source>
</evidence>
<dbReference type="Gene3D" id="3.30.465.10">
    <property type="match status" value="2"/>
</dbReference>
<dbReference type="SUPFAM" id="SSF55447">
    <property type="entry name" value="CO dehydrogenase flavoprotein C-terminal domain-like"/>
    <property type="match status" value="1"/>
</dbReference>
<dbReference type="PANTHER" id="PTHR42659">
    <property type="entry name" value="XANTHINE DEHYDROGENASE SUBUNIT C-RELATED"/>
    <property type="match status" value="1"/>
</dbReference>
<dbReference type="GO" id="GO:0071949">
    <property type="term" value="F:FAD binding"/>
    <property type="evidence" value="ECO:0007669"/>
    <property type="project" value="InterPro"/>
</dbReference>
<dbReference type="InterPro" id="IPR036318">
    <property type="entry name" value="FAD-bd_PCMH-like_sf"/>
</dbReference>
<dbReference type="SMART" id="SM01092">
    <property type="entry name" value="CO_deh_flav_C"/>
    <property type="match status" value="1"/>
</dbReference>
<feature type="domain" description="FAD-binding PCMH-type" evidence="1">
    <location>
        <begin position="4"/>
        <end position="228"/>
    </location>
</feature>
<organism evidence="2">
    <name type="scientific">marine sediment metagenome</name>
    <dbReference type="NCBI Taxonomy" id="412755"/>
    <lineage>
        <taxon>unclassified sequences</taxon>
        <taxon>metagenomes</taxon>
        <taxon>ecological metagenomes</taxon>
    </lineage>
</organism>
<evidence type="ECO:0000259" key="1">
    <source>
        <dbReference type="PROSITE" id="PS51387"/>
    </source>
</evidence>
<dbReference type="InterPro" id="IPR002346">
    <property type="entry name" value="Mopterin_DH_FAD-bd"/>
</dbReference>
<dbReference type="InterPro" id="IPR016167">
    <property type="entry name" value="FAD-bd_PCMH_sub1"/>
</dbReference>
<dbReference type="AlphaFoldDB" id="A0A0F9YLF8"/>
<dbReference type="InterPro" id="IPR016169">
    <property type="entry name" value="FAD-bd_PCMH_sub2"/>
</dbReference>
<dbReference type="InterPro" id="IPR005107">
    <property type="entry name" value="CO_DH_flav_C"/>
</dbReference>
<dbReference type="InterPro" id="IPR051312">
    <property type="entry name" value="Diverse_Substr_Oxidored"/>
</dbReference>
<dbReference type="GO" id="GO:0016491">
    <property type="term" value="F:oxidoreductase activity"/>
    <property type="evidence" value="ECO:0007669"/>
    <property type="project" value="InterPro"/>
</dbReference>
<dbReference type="Pfam" id="PF03450">
    <property type="entry name" value="CO_deh_flav_C"/>
    <property type="match status" value="1"/>
</dbReference>
<reference evidence="2" key="1">
    <citation type="journal article" date="2015" name="Nature">
        <title>Complex archaea that bridge the gap between prokaryotes and eukaryotes.</title>
        <authorList>
            <person name="Spang A."/>
            <person name="Saw J.H."/>
            <person name="Jorgensen S.L."/>
            <person name="Zaremba-Niedzwiedzka K."/>
            <person name="Martijn J."/>
            <person name="Lind A.E."/>
            <person name="van Eijk R."/>
            <person name="Schleper C."/>
            <person name="Guy L."/>
            <person name="Ettema T.J."/>
        </authorList>
    </citation>
    <scope>NUCLEOTIDE SEQUENCE</scope>
</reference>
<dbReference type="PROSITE" id="PS51387">
    <property type="entry name" value="FAD_PCMH"/>
    <property type="match status" value="1"/>
</dbReference>
<dbReference type="SUPFAM" id="SSF56176">
    <property type="entry name" value="FAD-binding/transporter-associated domain-like"/>
    <property type="match status" value="1"/>
</dbReference>
<dbReference type="EMBL" id="LAZR01000019">
    <property type="protein sequence ID" value="KKO05449.1"/>
    <property type="molecule type" value="Genomic_DNA"/>
</dbReference>
<dbReference type="Pfam" id="PF00941">
    <property type="entry name" value="FAD_binding_5"/>
    <property type="match status" value="1"/>
</dbReference>
<dbReference type="InterPro" id="IPR036683">
    <property type="entry name" value="CO_DH_flav_C_dom_sf"/>
</dbReference>
<protein>
    <recommendedName>
        <fullName evidence="1">FAD-binding PCMH-type domain-containing protein</fullName>
    </recommendedName>
</protein>
<sequence length="329" mass="36010">MPAYDNMPAMELYQPVQVEDALALASRLADRGWLLGGGQDTYGWIKDRAKRPEALIDLNGIESMRGIRETSDGIEIGALVTLTEIGSNPLIRERYELLAKAASAVASPQIRNVGTIAGNVSQDVRCWYYRRGLDCYRAGGNLCYADTPEAQNREHALFNASRCVAVTPSDTGPALVALEAQMVINREGSQRVVSAEDFFVGPAINITSTTVMEPDEILTAVRIPAKWANAEYFYEKVADRNVWDFALVSMAAVMRTEGGNIQESRLVCGAVECTPRRLRSVEQAIQGQPRNQATADMVAGMASEGAQPLTHNHFKMPLMDSLVERVLTA</sequence>
<proteinExistence type="predicted"/>
<name>A0A0F9YLF8_9ZZZZ</name>
<dbReference type="PANTHER" id="PTHR42659:SF9">
    <property type="entry name" value="XANTHINE DEHYDROGENASE FAD-BINDING SUBUNIT XDHB-RELATED"/>
    <property type="match status" value="1"/>
</dbReference>
<dbReference type="InterPro" id="IPR016166">
    <property type="entry name" value="FAD-bd_PCMH"/>
</dbReference>
<gene>
    <name evidence="2" type="ORF">LCGC14_0077210</name>
</gene>
<dbReference type="Gene3D" id="3.30.43.10">
    <property type="entry name" value="Uridine Diphospho-n-acetylenolpyruvylglucosamine Reductase, domain 2"/>
    <property type="match status" value="1"/>
</dbReference>
<comment type="caution">
    <text evidence="2">The sequence shown here is derived from an EMBL/GenBank/DDBJ whole genome shotgun (WGS) entry which is preliminary data.</text>
</comment>